<keyword evidence="1" id="KW-0812">Transmembrane</keyword>
<protein>
    <submittedName>
        <fullName evidence="2">Uncharacterized protein</fullName>
    </submittedName>
</protein>
<accession>A0A1G9FD61</accession>
<evidence type="ECO:0000256" key="1">
    <source>
        <dbReference type="SAM" id="Phobius"/>
    </source>
</evidence>
<dbReference type="Proteomes" id="UP000199050">
    <property type="component" value="Unassembled WGS sequence"/>
</dbReference>
<dbReference type="STRING" id="1174501.SAMN05216192_15810"/>
<keyword evidence="3" id="KW-1185">Reference proteome</keyword>
<feature type="transmembrane region" description="Helical" evidence="1">
    <location>
        <begin position="9"/>
        <end position="30"/>
    </location>
</feature>
<name>A0A1G9FD61_9BACL</name>
<dbReference type="RefSeq" id="WP_090719568.1">
    <property type="nucleotide sequence ID" value="NZ_CBCSKY010000060.1"/>
</dbReference>
<keyword evidence="1" id="KW-0472">Membrane</keyword>
<sequence>MKKDAISTGLFIAIGFLCVAIVIAILVPVVRDVVNDADDNRPVIPGVSVSVIESKEPGLATAAVQAPTRPAV</sequence>
<gene>
    <name evidence="2" type="ORF">SAMN05216192_15810</name>
</gene>
<dbReference type="EMBL" id="FNDX01000058">
    <property type="protein sequence ID" value="SDK86319.1"/>
    <property type="molecule type" value="Genomic_DNA"/>
</dbReference>
<dbReference type="AlphaFoldDB" id="A0A1G9FD61"/>
<proteinExistence type="predicted"/>
<keyword evidence="1" id="KW-1133">Transmembrane helix</keyword>
<organism evidence="2 3">
    <name type="scientific">Paenibacillus typhae</name>
    <dbReference type="NCBI Taxonomy" id="1174501"/>
    <lineage>
        <taxon>Bacteria</taxon>
        <taxon>Bacillati</taxon>
        <taxon>Bacillota</taxon>
        <taxon>Bacilli</taxon>
        <taxon>Bacillales</taxon>
        <taxon>Paenibacillaceae</taxon>
        <taxon>Paenibacillus</taxon>
    </lineage>
</organism>
<evidence type="ECO:0000313" key="3">
    <source>
        <dbReference type="Proteomes" id="UP000199050"/>
    </source>
</evidence>
<evidence type="ECO:0000313" key="2">
    <source>
        <dbReference type="EMBL" id="SDK86319.1"/>
    </source>
</evidence>
<reference evidence="3" key="1">
    <citation type="submission" date="2016-10" db="EMBL/GenBank/DDBJ databases">
        <authorList>
            <person name="Varghese N."/>
            <person name="Submissions S."/>
        </authorList>
    </citation>
    <scope>NUCLEOTIDE SEQUENCE [LARGE SCALE GENOMIC DNA]</scope>
    <source>
        <strain evidence="3">CGMCC 1.11012</strain>
    </source>
</reference>